<sequence length="213" mass="23409">MDFGEEPSCAKFWRLPSLRRRQPTGAGSDGNEKTMVPGHPPSGRTAAPHPSAVARPLGTMISVCLRTAEHIPDLPGTPGGPQRLFPPVAQARIQACFREANADLSTKPKHCKVGFDNTTRPKTAAAISLSFMPPRNPSDLCLVTAWPCCEGRRRAGRTFRLFARWFGQGGVGEADEYTLHVSWRVVGRREVRRTRAGSQVGFPEDQDVPRVRI</sequence>
<feature type="region of interest" description="Disordered" evidence="1">
    <location>
        <begin position="14"/>
        <end position="52"/>
    </location>
</feature>
<evidence type="ECO:0000313" key="2">
    <source>
        <dbReference type="EMBL" id="CAK5276855.1"/>
    </source>
</evidence>
<proteinExistence type="predicted"/>
<dbReference type="EMBL" id="CAVNYO010000414">
    <property type="protein sequence ID" value="CAK5276855.1"/>
    <property type="molecule type" value="Genomic_DNA"/>
</dbReference>
<protein>
    <submittedName>
        <fullName evidence="2">Uncharacterized protein</fullName>
    </submittedName>
</protein>
<name>A0AAD2HK34_9AGAR</name>
<evidence type="ECO:0000256" key="1">
    <source>
        <dbReference type="SAM" id="MobiDB-lite"/>
    </source>
</evidence>
<organism evidence="2 3">
    <name type="scientific">Mycena citricolor</name>
    <dbReference type="NCBI Taxonomy" id="2018698"/>
    <lineage>
        <taxon>Eukaryota</taxon>
        <taxon>Fungi</taxon>
        <taxon>Dikarya</taxon>
        <taxon>Basidiomycota</taxon>
        <taxon>Agaricomycotina</taxon>
        <taxon>Agaricomycetes</taxon>
        <taxon>Agaricomycetidae</taxon>
        <taxon>Agaricales</taxon>
        <taxon>Marasmiineae</taxon>
        <taxon>Mycenaceae</taxon>
        <taxon>Mycena</taxon>
    </lineage>
</organism>
<reference evidence="2" key="1">
    <citation type="submission" date="2023-11" db="EMBL/GenBank/DDBJ databases">
        <authorList>
            <person name="De Vega J J."/>
            <person name="De Vega J J."/>
        </authorList>
    </citation>
    <scope>NUCLEOTIDE SEQUENCE</scope>
</reference>
<evidence type="ECO:0000313" key="3">
    <source>
        <dbReference type="Proteomes" id="UP001295794"/>
    </source>
</evidence>
<feature type="region of interest" description="Disordered" evidence="1">
    <location>
        <begin position="194"/>
        <end position="213"/>
    </location>
</feature>
<dbReference type="AlphaFoldDB" id="A0AAD2HK34"/>
<dbReference type="Proteomes" id="UP001295794">
    <property type="component" value="Unassembled WGS sequence"/>
</dbReference>
<keyword evidence="3" id="KW-1185">Reference proteome</keyword>
<accession>A0AAD2HK34</accession>
<gene>
    <name evidence="2" type="ORF">MYCIT1_LOCUS25463</name>
</gene>
<comment type="caution">
    <text evidence="2">The sequence shown here is derived from an EMBL/GenBank/DDBJ whole genome shotgun (WGS) entry which is preliminary data.</text>
</comment>